<name>A0ABP1CPW2_9APHY</name>
<keyword evidence="8" id="KW-1185">Reference proteome</keyword>
<dbReference type="PANTHER" id="PTHR43851:SF3">
    <property type="entry name" value="COENZYME Q8"/>
    <property type="match status" value="1"/>
</dbReference>
<keyword evidence="4" id="KW-0067">ATP-binding</keyword>
<evidence type="ECO:0000313" key="8">
    <source>
        <dbReference type="Proteomes" id="UP001497453"/>
    </source>
</evidence>
<dbReference type="Pfam" id="PF03109">
    <property type="entry name" value="ABC1"/>
    <property type="match status" value="1"/>
</dbReference>
<evidence type="ECO:0000256" key="3">
    <source>
        <dbReference type="ARBA" id="ARBA00022741"/>
    </source>
</evidence>
<protein>
    <recommendedName>
        <fullName evidence="6">ABC1 atypical kinase-like domain-containing protein</fullName>
    </recommendedName>
</protein>
<dbReference type="Proteomes" id="UP001497453">
    <property type="component" value="Chromosome 10"/>
</dbReference>
<accession>A0ABP1CPW2</accession>
<evidence type="ECO:0000256" key="1">
    <source>
        <dbReference type="ARBA" id="ARBA00009670"/>
    </source>
</evidence>
<feature type="region of interest" description="Disordered" evidence="5">
    <location>
        <begin position="126"/>
        <end position="228"/>
    </location>
</feature>
<gene>
    <name evidence="7" type="ORF">GFSPODELE1_LOCUS1818</name>
</gene>
<feature type="compositionally biased region" description="Polar residues" evidence="5">
    <location>
        <begin position="195"/>
        <end position="214"/>
    </location>
</feature>
<evidence type="ECO:0000256" key="5">
    <source>
        <dbReference type="SAM" id="MobiDB-lite"/>
    </source>
</evidence>
<reference evidence="8" key="1">
    <citation type="submission" date="2024-04" db="EMBL/GenBank/DDBJ databases">
        <authorList>
            <person name="Shaw F."/>
            <person name="Minotto A."/>
        </authorList>
    </citation>
    <scope>NUCLEOTIDE SEQUENCE [LARGE SCALE GENOMIC DNA]</scope>
</reference>
<feature type="domain" description="ABC1 atypical kinase-like" evidence="6">
    <location>
        <begin position="317"/>
        <end position="567"/>
    </location>
</feature>
<dbReference type="InterPro" id="IPR011009">
    <property type="entry name" value="Kinase-like_dom_sf"/>
</dbReference>
<comment type="similarity">
    <text evidence="1">Belongs to the protein kinase superfamily. ADCK protein kinase family.</text>
</comment>
<dbReference type="InterPro" id="IPR051409">
    <property type="entry name" value="Atypical_kinase_ADCK"/>
</dbReference>
<evidence type="ECO:0000256" key="2">
    <source>
        <dbReference type="ARBA" id="ARBA00022679"/>
    </source>
</evidence>
<dbReference type="EMBL" id="OZ037953">
    <property type="protein sequence ID" value="CAL1697725.1"/>
    <property type="molecule type" value="Genomic_DNA"/>
</dbReference>
<keyword evidence="3" id="KW-0547">Nucleotide-binding</keyword>
<dbReference type="SUPFAM" id="SSF56112">
    <property type="entry name" value="Protein kinase-like (PK-like)"/>
    <property type="match status" value="1"/>
</dbReference>
<dbReference type="PANTHER" id="PTHR43851">
    <property type="match status" value="1"/>
</dbReference>
<feature type="compositionally biased region" description="Polar residues" evidence="5">
    <location>
        <begin position="164"/>
        <end position="184"/>
    </location>
</feature>
<evidence type="ECO:0000313" key="7">
    <source>
        <dbReference type="EMBL" id="CAL1697725.1"/>
    </source>
</evidence>
<evidence type="ECO:0000259" key="6">
    <source>
        <dbReference type="Pfam" id="PF03109"/>
    </source>
</evidence>
<keyword evidence="2" id="KW-0808">Transferase</keyword>
<proteinExistence type="inferred from homology"/>
<evidence type="ECO:0000256" key="4">
    <source>
        <dbReference type="ARBA" id="ARBA00022840"/>
    </source>
</evidence>
<dbReference type="CDD" id="cd13970">
    <property type="entry name" value="ABC1_ADCK3"/>
    <property type="match status" value="1"/>
</dbReference>
<sequence length="684" mass="75296">MPPGPAFNWFCVAHSVLDILSHAAQIKATQLAARTVVAAETSHPRKWRRVEEPVPEDAILKATPSTDYMSYVRDGLEAEELDVQGILQESRNTLYLPHLVVPSIPFARYDATFPPLPDTIVDQAASSASPGLTSEALGPSGLGGESVQLSHIESELSDGRGNIRPSSDSLDVETLQDSSASVLTSEDIPTPLGRVSQTPSEEASAGLLNSSESINLEPRPARKLQSSKVPSSRLGRLFHYGGLAASLGYGAASELIRRSTSSSDGQASSSLMMTEGNIKRLVSKLTQMRGAALKLGQFMSIQDSHVLPPEIEDIFRRVQDSAHYMPDWQMEEVMRTSLGPSWASHFASFDRVPFAAASIGQVHSATLAASSSPTGKDEPVAVKIQFPNIVNSIESDLGYVKLLLTAGSLLPKGLFLDRTIEVMKSELADECNYTREASFLRKFGQPSFLGSDPWFKVPWVWEGSTDNVLVMERVEGVTVGGRVINRLSQQDRDDIASRIIDLCLKELFAFRVMQTDPNWTNFLWNARTRQIELVDFGATREYSKEFMDNWLHLLQAAASEDRNACIEWSLKLGYLTGQENDIMLDAHVKSMSLLATPFKPTTPQPFTFGPGSTWAEITAEIRAQIPVMLKHRLTPPPRETYSLNRKLSGAFLLAARLDAKVDCRELWENVVSKYQFGPLPNSTS</sequence>
<dbReference type="InterPro" id="IPR034646">
    <property type="entry name" value="ADCK3_dom"/>
</dbReference>
<dbReference type="InterPro" id="IPR004147">
    <property type="entry name" value="ABC1_dom"/>
</dbReference>
<organism evidence="7 8">
    <name type="scientific">Somion occarium</name>
    <dbReference type="NCBI Taxonomy" id="3059160"/>
    <lineage>
        <taxon>Eukaryota</taxon>
        <taxon>Fungi</taxon>
        <taxon>Dikarya</taxon>
        <taxon>Basidiomycota</taxon>
        <taxon>Agaricomycotina</taxon>
        <taxon>Agaricomycetes</taxon>
        <taxon>Polyporales</taxon>
        <taxon>Cerrenaceae</taxon>
        <taxon>Somion</taxon>
    </lineage>
</organism>